<dbReference type="InterPro" id="IPR029044">
    <property type="entry name" value="Nucleotide-diphossugar_trans"/>
</dbReference>
<dbReference type="GO" id="GO:0003723">
    <property type="term" value="F:RNA binding"/>
    <property type="evidence" value="ECO:0007669"/>
    <property type="project" value="TreeGrafter"/>
</dbReference>
<dbReference type="Proteomes" id="UP000604046">
    <property type="component" value="Unassembled WGS sequence"/>
</dbReference>
<dbReference type="CDD" id="cd17917">
    <property type="entry name" value="DEXHc_RHA-like"/>
    <property type="match status" value="1"/>
</dbReference>
<dbReference type="InterPro" id="IPR011545">
    <property type="entry name" value="DEAD/DEAH_box_helicase_dom"/>
</dbReference>
<dbReference type="SMART" id="SM00847">
    <property type="entry name" value="HA2"/>
    <property type="match status" value="1"/>
</dbReference>
<dbReference type="InterPro" id="IPR014001">
    <property type="entry name" value="Helicase_ATP-bd"/>
</dbReference>
<evidence type="ECO:0000256" key="2">
    <source>
        <dbReference type="ARBA" id="ARBA00022840"/>
    </source>
</evidence>
<proteinExistence type="predicted"/>
<dbReference type="PROSITE" id="PS51192">
    <property type="entry name" value="HELICASE_ATP_BIND_1"/>
    <property type="match status" value="1"/>
</dbReference>
<dbReference type="Gene3D" id="3.40.50.300">
    <property type="entry name" value="P-loop containing nucleotide triphosphate hydrolases"/>
    <property type="match status" value="2"/>
</dbReference>
<dbReference type="SMART" id="SM00487">
    <property type="entry name" value="DEXDc"/>
    <property type="match status" value="1"/>
</dbReference>
<dbReference type="Pfam" id="PF01501">
    <property type="entry name" value="Glyco_transf_8"/>
    <property type="match status" value="1"/>
</dbReference>
<dbReference type="SUPFAM" id="SSF53448">
    <property type="entry name" value="Nucleotide-diphospho-sugar transferases"/>
    <property type="match status" value="1"/>
</dbReference>
<dbReference type="SMART" id="SM00490">
    <property type="entry name" value="HELICc"/>
    <property type="match status" value="1"/>
</dbReference>
<evidence type="ECO:0000313" key="7">
    <source>
        <dbReference type="Proteomes" id="UP000604046"/>
    </source>
</evidence>
<evidence type="ECO:0000259" key="5">
    <source>
        <dbReference type="PROSITE" id="PS51194"/>
    </source>
</evidence>
<dbReference type="Pfam" id="PF00270">
    <property type="entry name" value="DEAD"/>
    <property type="match status" value="1"/>
</dbReference>
<dbReference type="CDD" id="cd18791">
    <property type="entry name" value="SF2_C_RHA"/>
    <property type="match status" value="1"/>
</dbReference>
<dbReference type="PROSITE" id="PS51194">
    <property type="entry name" value="HELICASE_CTER"/>
    <property type="match status" value="1"/>
</dbReference>
<dbReference type="InterPro" id="IPR002495">
    <property type="entry name" value="Glyco_trans_8"/>
</dbReference>
<dbReference type="Gene3D" id="1.20.120.1080">
    <property type="match status" value="1"/>
</dbReference>
<dbReference type="PANTHER" id="PTHR18934:SF111">
    <property type="entry name" value="RNA HELICASE, PUTATIVE-RELATED"/>
    <property type="match status" value="1"/>
</dbReference>
<feature type="region of interest" description="Disordered" evidence="3">
    <location>
        <begin position="1"/>
        <end position="29"/>
    </location>
</feature>
<dbReference type="Gene3D" id="3.90.550.10">
    <property type="entry name" value="Spore Coat Polysaccharide Biosynthesis Protein SpsA, Chain A"/>
    <property type="match status" value="1"/>
</dbReference>
<keyword evidence="1" id="KW-0547">Nucleotide-binding</keyword>
<dbReference type="PANTHER" id="PTHR18934">
    <property type="entry name" value="ATP-DEPENDENT RNA HELICASE"/>
    <property type="match status" value="1"/>
</dbReference>
<reference evidence="6" key="1">
    <citation type="submission" date="2021-02" db="EMBL/GenBank/DDBJ databases">
        <authorList>
            <person name="Dougan E. K."/>
            <person name="Rhodes N."/>
            <person name="Thang M."/>
            <person name="Chan C."/>
        </authorList>
    </citation>
    <scope>NUCLEOTIDE SEQUENCE</scope>
</reference>
<dbReference type="Pfam" id="PF00271">
    <property type="entry name" value="Helicase_C"/>
    <property type="match status" value="1"/>
</dbReference>
<dbReference type="InterPro" id="IPR001650">
    <property type="entry name" value="Helicase_C-like"/>
</dbReference>
<sequence length="1937" mass="215586">MTLRKDSQPSNAARKSPSSTISDPPPVPALPSTRQLVLDSRNIAKCGFSSHLPRLPDSQQLARAFEFFASHQPVATVWLFIYRDLAERWKACEPLAKYQQQWVVTPTGEDVDLFLIKFVEMKEQEGNAAVIVTNDLFRNHVRSRRITETWVREHTLKFTFTPSGDFLCPSYQPASNMNTAVPPRTQEMSSKLSKSTLHNEVHRGGSRRFRAAQHAYVAALWTQAGDAENVAWDLIRDALVLGHSLEKFGGGHDCVLLVTESVLRHDGAKYLEIFWQLREIQPVEVAPLLTSGCRARFAGVFNKLRVFELEEYCKVVLLDLDLLIRSNCEELFSFQAPAALFRGNATWTPGAARRPESFFDRNSGLQKGGINAGVVILEPCVSTFRKMQEQLLHPEHDSHSTMPEQDFLTLWFAAKWRPLHVKYNYQLHQLAFLQRDGEDNPRGRLDANDVVIWHYSAEHKPSHYVDGNNTGWLEEYPRRVLPAGCELFHGTIKKAANEWCCAWQEVLQTFGMSSLPPLRGKDVCTSVQAGGSAASSCASSISQEVPAQEQLDEMMAVRKIRAERYYGQSQAVVDLPRPLKTRLPELRVDISGGSLPHTASSPDGQARSSQTAKNHVVKEEDQDQIQNWPTEALQAILEEHNLACPDAALDRVVLCELVRGLMGQDVGKAPEGSSVEGGGRERPGAPPGIWPVPARNTDAWTMVDDQAEEVLACVAQHQVTLLIAPTGSGKSTAVPRLLLHECASRRVICTQPRRVATASLARRLADYTHSQVGEIVGFQVGGHREWSEQTQLVYMTTAIAMLMCLQGDVPATHILVDEVHVRDMHIDALLNVLKGDVLPQDDGRKVVLMSAATDVPFFKSYFRNLSMGLIDLEMKRPHRLTVSYADGMVVRSLTPDMPLEQMTEVLELIVMQNHAQREVRQSFLVFLPGRQEVHALADRLSAVPRMVVQRLFGGQALHAQQRSLDHRDGCKRLVILATDVVESSVTIPTVDLVIDTCLHRRRRWNPVFKESPLTIQFISQDEALQRSGRTARLRDGHALRCITEMSFKRLQPHAEPEIRHQPLESLVLTVHGFRGLARAPEDFLTSMPSPPDPARVKSCIFRLEELGALGSDGRLTAVGRLLDQLPLDPGCGMLVINGLRYNAIVDCCAMAAILQQGSPFEVPSLDQNQSWNMQRAVQHWEVRKVCAGCDGFPSDLLQDLGAYRAWQRQVESMGSSWVYDNGPQWCVNHFLSFDRLQSVEEVKRQIFDILHQNGYQVPQMQGARMPVCKRRRCDNVSALPDIAGDPCKDIRELLSQDASQFRLLQWCIAASFIHGIVSLQSSACTEQVCFHARRNQKERVGPFLVEHGFQIEDVAIDGGSNKVTVTFGSREEAARACQVVAVGTNSTFPFRSAEPRSWGLQRRQQAQLRGSSASVCKLKSESLAEPQVQDNCEIITADALPVKTGKGFMYLWSKNTTTPLGLLPLVLLATYHQQEAIQSSASEFKLKVRFHGNWEEFSLRACDREAFRLVEDIRNNMDKEFGPGIPLPRRKQIAEERAASVGKLMNQLHAGEPPVKTISKPSDVRFASMPRRRWLVLEVVASLLVATGGSSRQLQCSRAWNASDTVPLCVPCTVPEGIDTCMHDFAGCGFLPSGSICEVHCKEPYQGNSTIARCPSNNLQEGLPLEWTAPTCTFSDCPYPIELPEGYVRDPQGNVHCADGYRGREMRPGEVCQAPCVAPFVGPGRELRCPGDNTEPGREPLAGEARCELPCPPPDPVPYGYVNNSDVWECAPGYAGTAELICVFDGAPFCQRRVELQGCYPLMPCADLELPQDRAPDPCVYNLTECRGILPGERCQLHCLPPFMDGGIPRFAGCPGLNVNPYKELIFNELPRCLLACPDPPTLPEGYRREDIFGSSASQWRCDDGWVGEVNRTCIQFSNCSFQAALGAGLPCLRGSI</sequence>
<comment type="caution">
    <text evidence="6">The sequence shown here is derived from an EMBL/GenBank/DDBJ whole genome shotgun (WGS) entry which is preliminary data.</text>
</comment>
<feature type="region of interest" description="Disordered" evidence="3">
    <location>
        <begin position="667"/>
        <end position="691"/>
    </location>
</feature>
<dbReference type="Gene3D" id="3.40.50.11980">
    <property type="match status" value="1"/>
</dbReference>
<dbReference type="EMBL" id="CAJNDS010000258">
    <property type="protein sequence ID" value="CAE7034779.1"/>
    <property type="molecule type" value="Genomic_DNA"/>
</dbReference>
<feature type="compositionally biased region" description="Polar residues" evidence="3">
    <location>
        <begin position="597"/>
        <end position="613"/>
    </location>
</feature>
<dbReference type="GO" id="GO:0005524">
    <property type="term" value="F:ATP binding"/>
    <property type="evidence" value="ECO:0007669"/>
    <property type="project" value="UniProtKB-KW"/>
</dbReference>
<dbReference type="GO" id="GO:0016757">
    <property type="term" value="F:glycosyltransferase activity"/>
    <property type="evidence" value="ECO:0007669"/>
    <property type="project" value="InterPro"/>
</dbReference>
<evidence type="ECO:0000256" key="3">
    <source>
        <dbReference type="SAM" id="MobiDB-lite"/>
    </source>
</evidence>
<evidence type="ECO:0000313" key="6">
    <source>
        <dbReference type="EMBL" id="CAE7034779.1"/>
    </source>
</evidence>
<evidence type="ECO:0000256" key="1">
    <source>
        <dbReference type="ARBA" id="ARBA00022741"/>
    </source>
</evidence>
<protein>
    <submittedName>
        <fullName evidence="6">Spn-E protein</fullName>
    </submittedName>
</protein>
<dbReference type="InterPro" id="IPR027417">
    <property type="entry name" value="P-loop_NTPase"/>
</dbReference>
<feature type="domain" description="Helicase ATP-binding" evidence="4">
    <location>
        <begin position="711"/>
        <end position="871"/>
    </location>
</feature>
<evidence type="ECO:0000259" key="4">
    <source>
        <dbReference type="PROSITE" id="PS51192"/>
    </source>
</evidence>
<dbReference type="SUPFAM" id="SSF52540">
    <property type="entry name" value="P-loop containing nucleoside triphosphate hydrolases"/>
    <property type="match status" value="1"/>
</dbReference>
<accession>A0A812IDM9</accession>
<feature type="domain" description="Helicase C-terminal" evidence="5">
    <location>
        <begin position="901"/>
        <end position="1074"/>
    </location>
</feature>
<keyword evidence="7" id="KW-1185">Reference proteome</keyword>
<gene>
    <name evidence="6" type="primary">spn-E</name>
    <name evidence="6" type="ORF">SNAT2548_LOCUS4176</name>
</gene>
<keyword evidence="2" id="KW-0067">ATP-binding</keyword>
<dbReference type="GO" id="GO:0004386">
    <property type="term" value="F:helicase activity"/>
    <property type="evidence" value="ECO:0007669"/>
    <property type="project" value="TreeGrafter"/>
</dbReference>
<feature type="compositionally biased region" description="Polar residues" evidence="3">
    <location>
        <begin position="8"/>
        <end position="22"/>
    </location>
</feature>
<dbReference type="OrthoDB" id="26491at2759"/>
<name>A0A812IDM9_9DINO</name>
<dbReference type="InterPro" id="IPR007502">
    <property type="entry name" value="Helicase-assoc_dom"/>
</dbReference>
<organism evidence="6 7">
    <name type="scientific">Symbiodinium natans</name>
    <dbReference type="NCBI Taxonomy" id="878477"/>
    <lineage>
        <taxon>Eukaryota</taxon>
        <taxon>Sar</taxon>
        <taxon>Alveolata</taxon>
        <taxon>Dinophyceae</taxon>
        <taxon>Suessiales</taxon>
        <taxon>Symbiodiniaceae</taxon>
        <taxon>Symbiodinium</taxon>
    </lineage>
</organism>
<feature type="region of interest" description="Disordered" evidence="3">
    <location>
        <begin position="586"/>
        <end position="625"/>
    </location>
</feature>